<feature type="disulfide bond" evidence="13">
    <location>
        <begin position="544"/>
        <end position="556"/>
    </location>
</feature>
<feature type="disulfide bond" evidence="13">
    <location>
        <begin position="381"/>
        <end position="390"/>
    </location>
</feature>
<evidence type="ECO:0000259" key="17">
    <source>
        <dbReference type="PROSITE" id="PS50027"/>
    </source>
</evidence>
<organism evidence="19 20">
    <name type="scientific">Diaphorina citri</name>
    <name type="common">Asian citrus psyllid</name>
    <dbReference type="NCBI Taxonomy" id="121845"/>
    <lineage>
        <taxon>Eukaryota</taxon>
        <taxon>Metazoa</taxon>
        <taxon>Ecdysozoa</taxon>
        <taxon>Arthropoda</taxon>
        <taxon>Hexapoda</taxon>
        <taxon>Insecta</taxon>
        <taxon>Pterygota</taxon>
        <taxon>Neoptera</taxon>
        <taxon>Paraneoptera</taxon>
        <taxon>Hemiptera</taxon>
        <taxon>Sternorrhyncha</taxon>
        <taxon>Psylloidea</taxon>
        <taxon>Psyllidae</taxon>
        <taxon>Diaphorininae</taxon>
        <taxon>Diaphorina</taxon>
    </lineage>
</organism>
<keyword evidence="11 13" id="KW-0424">Laminin EGF-like domain</keyword>
<feature type="domain" description="Laminin G" evidence="16">
    <location>
        <begin position="3110"/>
        <end position="3281"/>
    </location>
</feature>
<dbReference type="InterPro" id="IPR013320">
    <property type="entry name" value="ConA-like_dom_sf"/>
</dbReference>
<feature type="domain" description="Laminin EGF-like" evidence="17">
    <location>
        <begin position="1330"/>
        <end position="1380"/>
    </location>
</feature>
<evidence type="ECO:0000313" key="20">
    <source>
        <dbReference type="RefSeq" id="XP_026684454.1"/>
    </source>
</evidence>
<dbReference type="GO" id="GO:0016477">
    <property type="term" value="P:cell migration"/>
    <property type="evidence" value="ECO:0007669"/>
    <property type="project" value="UniProtKB-ARBA"/>
</dbReference>
<feature type="disulfide bond" evidence="13">
    <location>
        <begin position="2409"/>
        <end position="2418"/>
    </location>
</feature>
<comment type="subcellular location">
    <subcellularLocation>
        <location evidence="1">Secreted</location>
        <location evidence="1">Extracellular space</location>
        <location evidence="1">Extracellular matrix</location>
        <location evidence="1">Basement membrane</location>
    </subcellularLocation>
</comment>
<feature type="disulfide bond" evidence="13">
    <location>
        <begin position="611"/>
        <end position="620"/>
    </location>
</feature>
<gene>
    <name evidence="20" type="primary">LOC103516182</name>
</gene>
<feature type="disulfide bond" evidence="13">
    <location>
        <begin position="1330"/>
        <end position="1342"/>
    </location>
</feature>
<dbReference type="InterPro" id="IPR056863">
    <property type="entry name" value="LMN_ATRN_NET-like_EGF"/>
</dbReference>
<dbReference type="PROSITE" id="PS50025">
    <property type="entry name" value="LAM_G_DOMAIN"/>
    <property type="match status" value="3"/>
</dbReference>
<feature type="region of interest" description="Disordered" evidence="15">
    <location>
        <begin position="3458"/>
        <end position="3506"/>
    </location>
</feature>
<feature type="disulfide bond" evidence="13">
    <location>
        <begin position="590"/>
        <end position="602"/>
    </location>
</feature>
<evidence type="ECO:0000256" key="11">
    <source>
        <dbReference type="ARBA" id="ARBA00023292"/>
    </source>
</evidence>
<dbReference type="STRING" id="121845.A0A3Q0J7K8"/>
<dbReference type="Pfam" id="PF24973">
    <property type="entry name" value="EGF_LMN_ATRN"/>
    <property type="match status" value="2"/>
</dbReference>
<dbReference type="InterPro" id="IPR000742">
    <property type="entry name" value="EGF"/>
</dbReference>
<feature type="disulfide bond" evidence="13">
    <location>
        <begin position="359"/>
        <end position="371"/>
    </location>
</feature>
<feature type="disulfide bond" evidence="13">
    <location>
        <begin position="1305"/>
        <end position="1314"/>
    </location>
</feature>
<feature type="disulfide bond" evidence="13">
    <location>
        <begin position="804"/>
        <end position="813"/>
    </location>
</feature>
<dbReference type="CDD" id="cd00110">
    <property type="entry name" value="LamG"/>
    <property type="match status" value="3"/>
</dbReference>
<feature type="compositionally biased region" description="Low complexity" evidence="15">
    <location>
        <begin position="3717"/>
        <end position="3726"/>
    </location>
</feature>
<dbReference type="FunFam" id="2.10.25.10:FF:000407">
    <property type="entry name" value="Laminin subunit alpha-3"/>
    <property type="match status" value="1"/>
</dbReference>
<dbReference type="SUPFAM" id="SSF49899">
    <property type="entry name" value="Concanavalin A-like lectins/glucanases"/>
    <property type="match status" value="3"/>
</dbReference>
<keyword evidence="3" id="KW-0272">Extracellular matrix</keyword>
<feature type="disulfide bond" evidence="13">
    <location>
        <begin position="2618"/>
        <end position="2627"/>
    </location>
</feature>
<evidence type="ECO:0000256" key="3">
    <source>
        <dbReference type="ARBA" id="ARBA00022530"/>
    </source>
</evidence>
<feature type="disulfide bond" evidence="13">
    <location>
        <begin position="497"/>
        <end position="509"/>
    </location>
</feature>
<accession>A0A3Q0J7K8</accession>
<feature type="domain" description="Laminin EGF-like" evidence="17">
    <location>
        <begin position="2390"/>
        <end position="2439"/>
    </location>
</feature>
<feature type="disulfide bond" evidence="12">
    <location>
        <begin position="3428"/>
        <end position="3455"/>
    </location>
</feature>
<feature type="disulfide bond" evidence="13">
    <location>
        <begin position="565"/>
        <end position="574"/>
    </location>
</feature>
<dbReference type="InterPro" id="IPR001791">
    <property type="entry name" value="Laminin_G"/>
</dbReference>
<keyword evidence="2" id="KW-0964">Secreted</keyword>
<dbReference type="GO" id="GO:0009888">
    <property type="term" value="P:tissue development"/>
    <property type="evidence" value="ECO:0007669"/>
    <property type="project" value="TreeGrafter"/>
</dbReference>
<dbReference type="PRINTS" id="PR00011">
    <property type="entry name" value="EGFLAMININ"/>
</dbReference>
<feature type="compositionally biased region" description="Low complexity" evidence="15">
    <location>
        <begin position="3488"/>
        <end position="3501"/>
    </location>
</feature>
<dbReference type="PaxDb" id="121845-A0A3Q0J7K8"/>
<evidence type="ECO:0000256" key="15">
    <source>
        <dbReference type="SAM" id="MobiDB-lite"/>
    </source>
</evidence>
<dbReference type="Gene3D" id="2.60.120.200">
    <property type="match status" value="3"/>
</dbReference>
<dbReference type="PROSITE" id="PS50027">
    <property type="entry name" value="EGF_LAM_2"/>
    <property type="match status" value="15"/>
</dbReference>
<dbReference type="Gene3D" id="2.60.120.260">
    <property type="entry name" value="Galactose-binding domain-like"/>
    <property type="match status" value="1"/>
</dbReference>
<feature type="disulfide bond" evidence="13">
    <location>
        <begin position="427"/>
        <end position="436"/>
    </location>
</feature>
<dbReference type="FunFam" id="2.10.25.10:FF:000090">
    <property type="entry name" value="laminin subunit alpha"/>
    <property type="match status" value="2"/>
</dbReference>
<dbReference type="GO" id="GO:0048699">
    <property type="term" value="P:generation of neurons"/>
    <property type="evidence" value="ECO:0007669"/>
    <property type="project" value="UniProtKB-ARBA"/>
</dbReference>
<feature type="disulfide bond" evidence="13">
    <location>
        <begin position="519"/>
        <end position="528"/>
    </location>
</feature>
<feature type="domain" description="Laminin G" evidence="16">
    <location>
        <begin position="3526"/>
        <end position="3714"/>
    </location>
</feature>
<dbReference type="InterPro" id="IPR050440">
    <property type="entry name" value="Laminin/Netrin_ECM"/>
</dbReference>
<dbReference type="GO" id="GO:0120036">
    <property type="term" value="P:plasma membrane bounded cell projection organization"/>
    <property type="evidence" value="ECO:0007669"/>
    <property type="project" value="UniProtKB-ARBA"/>
</dbReference>
<evidence type="ECO:0000313" key="19">
    <source>
        <dbReference type="Proteomes" id="UP000079169"/>
    </source>
</evidence>
<dbReference type="GeneID" id="103516182"/>
<evidence type="ECO:0000256" key="13">
    <source>
        <dbReference type="PROSITE-ProRule" id="PRU00460"/>
    </source>
</evidence>
<evidence type="ECO:0000256" key="8">
    <source>
        <dbReference type="ARBA" id="ARBA00023054"/>
    </source>
</evidence>
<evidence type="ECO:0000256" key="12">
    <source>
        <dbReference type="PROSITE-ProRule" id="PRU00122"/>
    </source>
</evidence>
<feature type="domain" description="Laminin EGF-like" evidence="17">
    <location>
        <begin position="2598"/>
        <end position="2644"/>
    </location>
</feature>
<dbReference type="SMART" id="SM00282">
    <property type="entry name" value="LamG"/>
    <property type="match status" value="3"/>
</dbReference>
<feature type="disulfide bond" evidence="13">
    <location>
        <begin position="1351"/>
        <end position="1360"/>
    </location>
</feature>
<feature type="domain" description="Laminin EGF-like" evidence="17">
    <location>
        <begin position="1539"/>
        <end position="1591"/>
    </location>
</feature>
<evidence type="ECO:0000259" key="18">
    <source>
        <dbReference type="PROSITE" id="PS51117"/>
    </source>
</evidence>
<dbReference type="Gene3D" id="2.10.25.10">
    <property type="entry name" value="Laminin"/>
    <property type="match status" value="28"/>
</dbReference>
<name>A0A3Q0J7K8_DIACI</name>
<feature type="domain" description="Laminin EGF-like" evidence="17">
    <location>
        <begin position="544"/>
        <end position="589"/>
    </location>
</feature>
<dbReference type="GO" id="GO:0005604">
    <property type="term" value="C:basement membrane"/>
    <property type="evidence" value="ECO:0007669"/>
    <property type="project" value="UniProtKB-SubCell"/>
</dbReference>
<dbReference type="KEGG" id="dci:103516182"/>
<evidence type="ECO:0000256" key="14">
    <source>
        <dbReference type="SAM" id="Coils"/>
    </source>
</evidence>
<evidence type="ECO:0000256" key="6">
    <source>
        <dbReference type="ARBA" id="ARBA00022869"/>
    </source>
</evidence>
<dbReference type="PANTHER" id="PTHR10574:SF406">
    <property type="entry name" value="LAMININ SUBUNIT ALPHA 5"/>
    <property type="match status" value="1"/>
</dbReference>
<dbReference type="Pfam" id="PF02210">
    <property type="entry name" value="Laminin_G_2"/>
    <property type="match status" value="3"/>
</dbReference>
<feature type="disulfide bond" evidence="13">
    <location>
        <begin position="1332"/>
        <end position="1349"/>
    </location>
</feature>
<dbReference type="SUPFAM" id="SSF57196">
    <property type="entry name" value="EGF/Laminin"/>
    <property type="match status" value="22"/>
</dbReference>
<feature type="domain" description="Laminin EGF-like" evidence="17">
    <location>
        <begin position="1192"/>
        <end position="1237"/>
    </location>
</feature>
<keyword evidence="9 13" id="KW-1015">Disulfide bond</keyword>
<dbReference type="Gene3D" id="2.170.300.10">
    <property type="entry name" value="Tie2 ligand-binding domain superfamily"/>
    <property type="match status" value="1"/>
</dbReference>
<feature type="domain" description="Laminin EGF-like" evidence="17">
    <location>
        <begin position="359"/>
        <end position="405"/>
    </location>
</feature>
<feature type="disulfide bond" evidence="13">
    <location>
        <begin position="2570"/>
        <end position="2579"/>
    </location>
</feature>
<feature type="domain" description="Laminin EGF-like" evidence="17">
    <location>
        <begin position="497"/>
        <end position="543"/>
    </location>
</feature>
<dbReference type="FunFam" id="2.10.25.10:FF:000106">
    <property type="entry name" value="Heparan sulfate proteoglycan 2"/>
    <property type="match status" value="1"/>
</dbReference>
<dbReference type="CDD" id="cd00055">
    <property type="entry name" value="EGF_Lam"/>
    <property type="match status" value="29"/>
</dbReference>
<feature type="coiled-coil region" evidence="14">
    <location>
        <begin position="3022"/>
        <end position="3063"/>
    </location>
</feature>
<feature type="domain" description="Laminin EGF-like" evidence="17">
    <location>
        <begin position="406"/>
        <end position="451"/>
    </location>
</feature>
<evidence type="ECO:0000259" key="16">
    <source>
        <dbReference type="PROSITE" id="PS50025"/>
    </source>
</evidence>
<feature type="disulfide bond" evidence="13">
    <location>
        <begin position="636"/>
        <end position="648"/>
    </location>
</feature>
<dbReference type="FunFam" id="2.10.25.10:FF:000033">
    <property type="entry name" value="Laminin subunit alpha 2"/>
    <property type="match status" value="1"/>
</dbReference>
<feature type="domain" description="Laminin G" evidence="16">
    <location>
        <begin position="3290"/>
        <end position="3455"/>
    </location>
</feature>
<dbReference type="SMART" id="SM00181">
    <property type="entry name" value="EGF"/>
    <property type="match status" value="16"/>
</dbReference>
<dbReference type="Pfam" id="PF00053">
    <property type="entry name" value="EGF_laminin"/>
    <property type="match status" value="25"/>
</dbReference>
<dbReference type="RefSeq" id="XP_026684454.1">
    <property type="nucleotide sequence ID" value="XM_026828653.1"/>
</dbReference>
<dbReference type="GO" id="GO:0009887">
    <property type="term" value="P:animal organ morphogenesis"/>
    <property type="evidence" value="ECO:0007669"/>
    <property type="project" value="TreeGrafter"/>
</dbReference>
<evidence type="ECO:0000256" key="2">
    <source>
        <dbReference type="ARBA" id="ARBA00022525"/>
    </source>
</evidence>
<keyword evidence="7" id="KW-0130">Cell adhesion</keyword>
<feature type="domain" description="Laminin EGF-like" evidence="17">
    <location>
        <begin position="781"/>
        <end position="833"/>
    </location>
</feature>
<dbReference type="Pfam" id="PF00055">
    <property type="entry name" value="Laminin_N"/>
    <property type="match status" value="1"/>
</dbReference>
<dbReference type="SMART" id="SM00180">
    <property type="entry name" value="EGF_Lam"/>
    <property type="match status" value="31"/>
</dbReference>
<dbReference type="FunFam" id="2.10.25.10:FF:000083">
    <property type="entry name" value="Laminin subunit alpha"/>
    <property type="match status" value="1"/>
</dbReference>
<keyword evidence="8 14" id="KW-0175">Coiled coil</keyword>
<keyword evidence="4" id="KW-0732">Signal</keyword>
<evidence type="ECO:0000256" key="9">
    <source>
        <dbReference type="ARBA" id="ARBA00023157"/>
    </source>
</evidence>
<dbReference type="FunFam" id="2.10.25.10:FF:000082">
    <property type="entry name" value="Laminin subunit alpha 1"/>
    <property type="match status" value="2"/>
</dbReference>
<dbReference type="Proteomes" id="UP000079169">
    <property type="component" value="Unplaced"/>
</dbReference>
<feature type="disulfide bond" evidence="13">
    <location>
        <begin position="406"/>
        <end position="418"/>
    </location>
</feature>
<feature type="disulfide bond" evidence="13">
    <location>
        <begin position="408"/>
        <end position="425"/>
    </location>
</feature>
<feature type="domain" description="Laminin EGF-like" evidence="17">
    <location>
        <begin position="590"/>
        <end position="635"/>
    </location>
</feature>
<evidence type="ECO:0000256" key="1">
    <source>
        <dbReference type="ARBA" id="ARBA00004302"/>
    </source>
</evidence>
<feature type="disulfide bond" evidence="13">
    <location>
        <begin position="681"/>
        <end position="693"/>
    </location>
</feature>
<feature type="disulfide bond" evidence="12">
    <location>
        <begin position="3687"/>
        <end position="3714"/>
    </location>
</feature>
<reference evidence="20" key="1">
    <citation type="submission" date="2025-08" db="UniProtKB">
        <authorList>
            <consortium name="RefSeq"/>
        </authorList>
    </citation>
    <scope>IDENTIFICATION</scope>
</reference>
<feature type="domain" description="Laminin EGF-like" evidence="17">
    <location>
        <begin position="681"/>
        <end position="730"/>
    </location>
</feature>
<dbReference type="FunFam" id="2.10.25.10:FF:000135">
    <property type="entry name" value="Laminin subunit beta 4"/>
    <property type="match status" value="1"/>
</dbReference>
<keyword evidence="6" id="KW-0084">Basement membrane</keyword>
<keyword evidence="19" id="KW-1185">Reference proteome</keyword>
<feature type="disulfide bond" evidence="13">
    <location>
        <begin position="1194"/>
        <end position="1211"/>
    </location>
</feature>
<feature type="region of interest" description="Disordered" evidence="15">
    <location>
        <begin position="3717"/>
        <end position="3801"/>
    </location>
</feature>
<feature type="disulfide bond" evidence="13">
    <location>
        <begin position="701"/>
        <end position="710"/>
    </location>
</feature>
<keyword evidence="5" id="KW-0677">Repeat</keyword>
<protein>
    <submittedName>
        <fullName evidence="20">Laminin subunit alpha</fullName>
    </submittedName>
</protein>
<dbReference type="FunFam" id="2.10.25.10:FF:000388">
    <property type="entry name" value="Laminin subunit alpha"/>
    <property type="match status" value="2"/>
</dbReference>
<feature type="compositionally biased region" description="Basic and acidic residues" evidence="15">
    <location>
        <begin position="3787"/>
        <end position="3801"/>
    </location>
</feature>
<dbReference type="GO" id="GO:0007155">
    <property type="term" value="P:cell adhesion"/>
    <property type="evidence" value="ECO:0007669"/>
    <property type="project" value="UniProtKB-KW"/>
</dbReference>
<feature type="domain" description="Laminin EGF-like" evidence="17">
    <location>
        <begin position="636"/>
        <end position="680"/>
    </location>
</feature>
<feature type="disulfide bond" evidence="13">
    <location>
        <begin position="656"/>
        <end position="665"/>
    </location>
</feature>
<dbReference type="FunFam" id="2.10.25.10:FF:000034">
    <property type="entry name" value="Laminin subunit alpha 3"/>
    <property type="match status" value="1"/>
</dbReference>
<feature type="domain" description="Laminin EGF-like" evidence="17">
    <location>
        <begin position="2551"/>
        <end position="2597"/>
    </location>
</feature>
<dbReference type="PROSITE" id="PS51117">
    <property type="entry name" value="LAMININ_NTER"/>
    <property type="match status" value="1"/>
</dbReference>
<dbReference type="InterPro" id="IPR008211">
    <property type="entry name" value="Laminin_N"/>
</dbReference>
<feature type="disulfide bond" evidence="13">
    <location>
        <begin position="1562"/>
        <end position="1571"/>
    </location>
</feature>
<feature type="disulfide bond" evidence="13">
    <location>
        <begin position="592"/>
        <end position="609"/>
    </location>
</feature>
<comment type="caution">
    <text evidence="13">Lacks conserved residue(s) required for the propagation of feature annotation.</text>
</comment>
<keyword evidence="10" id="KW-0325">Glycoprotein</keyword>
<dbReference type="FunFam" id="2.10.25.10:FF:000069">
    <property type="entry name" value="Laminin subunit alpha 1"/>
    <property type="match status" value="1"/>
</dbReference>
<evidence type="ECO:0000256" key="10">
    <source>
        <dbReference type="ARBA" id="ARBA00023180"/>
    </source>
</evidence>
<dbReference type="FunFam" id="2.10.25.10:FF:000051">
    <property type="entry name" value="Laminin subunit alpha 4"/>
    <property type="match status" value="1"/>
</dbReference>
<evidence type="ECO:0000256" key="7">
    <source>
        <dbReference type="ARBA" id="ARBA00022889"/>
    </source>
</evidence>
<feature type="compositionally biased region" description="Low complexity" evidence="15">
    <location>
        <begin position="3747"/>
        <end position="3760"/>
    </location>
</feature>
<dbReference type="FunFam" id="2.10.25.10:FF:000074">
    <property type="entry name" value="Laminin subunit alpha"/>
    <property type="match status" value="1"/>
</dbReference>
<dbReference type="SMART" id="SM00136">
    <property type="entry name" value="LamNT"/>
    <property type="match status" value="1"/>
</dbReference>
<feature type="compositionally biased region" description="Low complexity" evidence="15">
    <location>
        <begin position="3458"/>
        <end position="3467"/>
    </location>
</feature>
<proteinExistence type="predicted"/>
<dbReference type="InterPro" id="IPR002049">
    <property type="entry name" value="LE_dom"/>
</dbReference>
<dbReference type="PANTHER" id="PTHR10574">
    <property type="entry name" value="NETRIN/LAMININ-RELATED"/>
    <property type="match status" value="1"/>
</dbReference>
<feature type="disulfide bond" evidence="13">
    <location>
        <begin position="546"/>
        <end position="563"/>
    </location>
</feature>
<feature type="disulfide bond" evidence="13">
    <location>
        <begin position="1192"/>
        <end position="1204"/>
    </location>
</feature>
<feature type="domain" description="Laminin EGF-like" evidence="17">
    <location>
        <begin position="1283"/>
        <end position="1329"/>
    </location>
</feature>
<evidence type="ECO:0000256" key="4">
    <source>
        <dbReference type="ARBA" id="ARBA00022729"/>
    </source>
</evidence>
<evidence type="ECO:0000256" key="5">
    <source>
        <dbReference type="ARBA" id="ARBA00022737"/>
    </source>
</evidence>
<feature type="domain" description="Laminin N-terminal" evidence="18">
    <location>
        <begin position="1"/>
        <end position="184"/>
    </location>
</feature>
<dbReference type="PROSITE" id="PS01248">
    <property type="entry name" value="EGF_LAM_1"/>
    <property type="match status" value="9"/>
</dbReference>
<sequence>MTISFIHSSITVSPRLSERKFHTFKYHCFTSSVSQEFHVAYVLIKMGNSPRPAVWALERSADNGVTYSPWQYFASTATDCELYFGSESLKPITQDDSVTCTTQYSKIVPLEGGEITISLLDHRPSMKNFFNSTRLQEWTRATNVRLRLLRTKNLLGHLMSMADQDPTTTRRYFYSIKDISIGGRCRCNGHADVCDILDPEDPYHRICRCQHNTCGHNCEVCCPGYEQKAWRQSQSNKPFSCEPCNCHGHADKCVYDPMVDEKRLSVDIQGNYEGGGVCQECRDNTEGINCHQRVAGYYRPYGKHLNETDVCQPCQCAFHYATGNCAEGTGKCECRPEYTKPDCNSCAFGYFGYPNCEPCKCHMNGTLDFYCEPASGQQCPCKENYAGDHCDTCAQGYYNFPTCSPCECNAVGSLSDLCEVDSGNCTCRNNFAGRTCDSCADGYYNYPRCTSCQCAFHYATGNCAEGTGKCECRPEYTKPDCNSCAFGYFGYPNCEPCKCHMNGTLDFYCEPASGQQCPCKENYAGDHCDTCAQGYYNFPTCSPCECNAVGSLSDLCEVDSGNCTCRNNFAGRTCDSCADGYYNYPRCTFCNCDIRGTEAGICDKTNGSCLCKEGYTGARCDQCKAGYYGYPDCKLCGCSAVGSSSTACDVSGKCPCLVNFGGKTCSQCSPGFYQYPQCKACNCDSHGNIGVSCDDDGKCQCEKNFGGDRCERCKEGLYNFPICEECNCNPEGVLKTFAGCGSLPAGELCECKPKVQGRICDECRPLYWNLKASNPDGCEDCDCYTLGTIGGIKNCNPKSGQCVCKATAMNRKCDACMDGTYALQDNNLFGCTECACDIGGSINNLCNKFSVSALNSEELPLLNKDQPKLRFDMRITKPGPHVLVLSYVTPGPHTQDSAVIQLEASSQTTVERGNVRLHDCPYTTPCRATVLDKQGKVSVFEFDTNYISVELTADENPTNNASAAIQKIVAIPEAKWSMDHIQPKTECVRKDGQCVQAMFPTSPETKKIEAESGLGPLATQLPGSLADNKTGLVYLDHKDAMVDIAGTVNNPGAYVFVVHFYQPDFPEFDMDVLIQNGQFYEAQLPVKHCPARSGCRAVVQQTNGNRMFTLEKNIVATFKEPNHKSVWLDYILLIPANEFNENIINELPYSRAKEFIDVCGKNHFYLDNSTSEFCKKATFSMTISFLHEALPCQCDIDGSKSFECEQFGGQCQCKPNVIGRRCEMCATGYYGFPDCHPCNCPFTAVCDSYTGECICAARVIGKKCDQCEPNTFGYDPIIGCEECNCHPHGVNGTQQCDLFDGSCSCKENIVGRTCDHCVEGHWSFPYCVPCECDLRGTTIDICNQGTAECYCKKNVYGAACDVCKEGTFDIQADNVDGCTRCFCFGKTTKCSSSNLYRSQISSMDGWSLVGINVTKTVNLEPLTTVPEKVAADSIGVDLLVTSLPDKIIYFSAPQDYQKMIEAESGLGPLATQLPGSLADNKTECNCNPEGVLKTFAGCGSLPAGELCECKPKVQGRICDECRPLYWNLKASNPDGCEDCDCYTLGTIGGIKNCNPKSGQCVCKATAMNRKCDACVDGTYALQDNNLFGCTECACDIGGSINNLCNKFDMDVLIQNGQFYEAQLPVKHCPARSGCRAVVQQTNGNRMFISKFDMDVLIQNGQFYEAQLPVKHCPARSGCRAVVQQTNGNRMFTLEKNFVATFKEPNHKSVWLDYILLIPANEFNENIICKKPGTDCQHNTLGDQCEQCQPGYHGNATQGTMADCLICACPLPITSNNFASGCDVSTGKCECRPEYTKPDCNSCAFGYFGYPNCEPCKCHMNGTLNFYCEPTSGQQCPCKENYAGDHCDTCAQACNCHGHADKCVYDPMVDEKRLSVDIQGNYEGGGVCQECRDNTEGINCHQCVAGYYRPYGKHLNETDVCQPCQCAFHYATGNCAEGTGKCECRPEYTKPDCNSCAFGYFGYPKLYLSVHFVFSPNVSSSSSSSAFYEPSILVERELRPCTRQDQRLCRHFNYPLLTQYDSVLSEGAYTSQDDVREPPRLFLNAPEDLSALNSEELPLLNQDQPKLRFDMRITKPGPHVLVLSYVTPGPHTQDSAVIQLEASSQTTVERGNVRLHDCPYTTPCRATVLDKQGKVSVFEFDTNYISVELTADENPTNNASAAIQKIVAIPEAKWSMDHIQPKTECVRKDGQCVQAMFPTSPETKKIEAESGLGPLATQLPGSLADNKTGLVYLDHKAFPTSPETKKIEAESGLGPLATQLPGSLADNKTGLVYLDHKDAMVDIAGTVNNPGAYVFVVHFYQPDFPDSLRDLGLKHFYQPDFPDSLRDLGLNRLTNVQLDSASTNFTVGTSVALSVEQCECPANYAGLSCEECADGYYRTSTGPYGGFCAPCNCHGHATTCDKVTGVCHDCQHNTLGDQCEQCQPGYHGNATQGTMADCLICACPLPITSNNFASGCDVSEDGERISCECQEGYMGARCQSCAAGYYGRPTKEGDYCKPCECSGNINRTDPGSCDSVTGECTGCLFNSAGDSCQYCAPGYYGNAVSLKNCVSCACSTCGTEECDHTNGTCTCKENVVGEKCESCALEHYGFSSCQGCQRCDCQLASESLQCDDTSGQCRCKPGVTGRTCNKCMPGFWNYTADGCVSCGCNTGFSVGVGCNALTGQCECLPGVIGEKCDHCPHRWVLVPGEGCFGCDSCLDGLLDTTDAMRNQLAPVIEEFKTVAVSYFTTQRLHHINETVDQLSPNVSLVGQNGVDLDPLVSNLESLEQEARILNRKVGILLFITTLLFIFRSKGLDERIAESRSRNTNFSSTIQSKGLDERIAESRSRSDGLLENARTSLDDAETLAGPELSATKARVTNVIAANQDSARGLDDMYKAMEVLSVRKKVPESQAEKSEEGAKDTISSIDDIVKALPEKTEAARNLSRNLAMTKKDRDLANDEVLRISNQIPEIVSLSEKLKTRPDDLKKLDEGVKSGLEELKQNIVHARDLANRLKLGANFISSSTLQLRNPDNIEEKEASIPVHNTSNELNGLRDRIQVFKERIEDANNKTKEIDERIKETEELTAKNNLSFEGKVEDFSLGGVPVGLWNFVQSSNVKPALERDGLPTPQSTGYSFNQDGYVVLNGTDYEFKRQSTVILSFKTKAKDGLLFLAHGKESFLSIEMKGGYVVYQFNLGAGAVSIISASTYNDNTWHSVEAGRLGKMGILKIDREVVEESTAPGDATDLEISDKLYVGGYPGKHNLPSVTSPPFDGCIDYLRLGEGSTVVNLHLNLDSFGVIPGCQDKVSSIISFSDGSDGSSYARWPNVTVTDNEMHLILRFKSPHPNGLVAYAEDGNAIFTLWLSGGELVLRSGGQEVATGATSKYDDGEWHTVLAIHNSSALVLIVDDRDQFKSGSPPNPIRFLSGNLYLGGVSSIIDSAASTNQFLGCIGDATLNGVVINFAELTDAPHTILGRCVVPSAAPSGSRPRPSKIPPLPIKEDDDQDKETSSQPTTSTEVTTTPSPTPVGKCVLPLYPAADPDVTPNSGFRFGTSKSSRIEYPTITGRFKNKFDFSIDIKTTSEQDGIIFYVADVKHIDYVALYVKDGLVAYAEDGNAIFTLWLSGGELVLRSGGQEVATGATSKYDDGEWHTVLAIHNSSALVLIVDDRDQFKSGSPPNPIRFLSGNLYLGGVSSIIDSAASTNQFLGCIGDATLNGVVINFAELTDAPHTILGRCVVPSAAPSGSRPRPSKIPPLPIKEDDDQDKETSSQPTTSTEVTTTPSPTPVGKCVLPLYPAADPDVTPNSGFRFDESSQSHPWCNEH</sequence>
<feature type="disulfide bond" evidence="13">
    <location>
        <begin position="1213"/>
        <end position="1222"/>
    </location>
</feature>